<feature type="binding site" evidence="9">
    <location>
        <position position="103"/>
    </location>
    <ligand>
        <name>Mn(2+)</name>
        <dbReference type="ChEBI" id="CHEBI:29035"/>
    </ligand>
</feature>
<evidence type="ECO:0000256" key="1">
    <source>
        <dbReference type="ARBA" id="ARBA00004271"/>
    </source>
</evidence>
<evidence type="ECO:0000256" key="7">
    <source>
        <dbReference type="ARBA" id="ARBA00023211"/>
    </source>
</evidence>
<organism evidence="13 14">
    <name type="scientific">Salvia divinorum</name>
    <name type="common">Maria pastora</name>
    <name type="synonym">Diviner's sage</name>
    <dbReference type="NCBI Taxonomy" id="28513"/>
    <lineage>
        <taxon>Eukaryota</taxon>
        <taxon>Viridiplantae</taxon>
        <taxon>Streptophyta</taxon>
        <taxon>Embryophyta</taxon>
        <taxon>Tracheophyta</taxon>
        <taxon>Spermatophyta</taxon>
        <taxon>Magnoliopsida</taxon>
        <taxon>eudicotyledons</taxon>
        <taxon>Gunneridae</taxon>
        <taxon>Pentapetalae</taxon>
        <taxon>asterids</taxon>
        <taxon>lamiids</taxon>
        <taxon>Lamiales</taxon>
        <taxon>Lamiaceae</taxon>
        <taxon>Nepetoideae</taxon>
        <taxon>Mentheae</taxon>
        <taxon>Salviinae</taxon>
        <taxon>Salvia</taxon>
        <taxon>Salvia subgen. Calosphace</taxon>
    </lineage>
</organism>
<evidence type="ECO:0000256" key="11">
    <source>
        <dbReference type="RuleBase" id="RU366015"/>
    </source>
</evidence>
<dbReference type="SMART" id="SM00835">
    <property type="entry name" value="Cupin_1"/>
    <property type="match status" value="1"/>
</dbReference>
<feature type="binding site" evidence="9">
    <location>
        <position position="105"/>
    </location>
    <ligand>
        <name>Mn(2+)</name>
        <dbReference type="ChEBI" id="CHEBI:29035"/>
    </ligand>
</feature>
<dbReference type="Pfam" id="PF00190">
    <property type="entry name" value="Cupin_1"/>
    <property type="match status" value="1"/>
</dbReference>
<keyword evidence="14" id="KW-1185">Reference proteome</keyword>
<keyword evidence="7 8" id="KW-0464">Manganese</keyword>
<evidence type="ECO:0000256" key="6">
    <source>
        <dbReference type="ARBA" id="ARBA00023157"/>
    </source>
</evidence>
<dbReference type="InterPro" id="IPR019780">
    <property type="entry name" value="Germin_Mn-BS"/>
</dbReference>
<reference evidence="13 14" key="1">
    <citation type="submission" date="2024-06" db="EMBL/GenBank/DDBJ databases">
        <title>A chromosome level genome sequence of Diviner's sage (Salvia divinorum).</title>
        <authorList>
            <person name="Ford S.A."/>
            <person name="Ro D.-K."/>
            <person name="Ness R.W."/>
            <person name="Phillips M.A."/>
        </authorList>
    </citation>
    <scope>NUCLEOTIDE SEQUENCE [LARGE SCALE GENOMIC DNA]</scope>
    <source>
        <strain evidence="13">SAF-2024a</strain>
        <tissue evidence="13">Leaf</tissue>
    </source>
</reference>
<evidence type="ECO:0000256" key="3">
    <source>
        <dbReference type="ARBA" id="ARBA00022523"/>
    </source>
</evidence>
<name>A0ABD1HT32_SALDI</name>
<dbReference type="AlphaFoldDB" id="A0ABD1HT32"/>
<evidence type="ECO:0000256" key="4">
    <source>
        <dbReference type="ARBA" id="ARBA00022525"/>
    </source>
</evidence>
<evidence type="ECO:0000256" key="5">
    <source>
        <dbReference type="ARBA" id="ARBA00022723"/>
    </source>
</evidence>
<dbReference type="PROSITE" id="PS00725">
    <property type="entry name" value="GERMIN"/>
    <property type="match status" value="1"/>
</dbReference>
<dbReference type="PANTHER" id="PTHR31238">
    <property type="entry name" value="GERMIN-LIKE PROTEIN SUBFAMILY 3 MEMBER 3"/>
    <property type="match status" value="1"/>
</dbReference>
<comment type="caution">
    <text evidence="13">The sequence shown here is derived from an EMBL/GenBank/DDBJ whole genome shotgun (WGS) entry which is preliminary data.</text>
</comment>
<keyword evidence="11" id="KW-0732">Signal</keyword>
<dbReference type="CDD" id="cd02241">
    <property type="entry name" value="cupin_OxOx"/>
    <property type="match status" value="1"/>
</dbReference>
<keyword evidence="6 10" id="KW-1015">Disulfide bond</keyword>
<evidence type="ECO:0000256" key="2">
    <source>
        <dbReference type="ARBA" id="ARBA00007456"/>
    </source>
</evidence>
<sequence length="214" mass="23191">MASVAILCMTLALMNSICISLAFDTRPLLDFCVTDPIGIGKCKVKKAVTANDFFMSGLDRPGPFNSYGVAPVIASAATTPGFNTMGQTYHQAELAPNGYLPPHLHPRASEVITVLEGTMEVGFVTSYPDYKYYSKVLNKGDAIIIPLGLLHTVRNVAIGKSVITVSFNSQNPGFIFIPDSLFAAKPAINSTYLAAAFKLDEKTVKDLQTKLWYM</sequence>
<dbReference type="Proteomes" id="UP001567538">
    <property type="component" value="Unassembled WGS sequence"/>
</dbReference>
<dbReference type="EMBL" id="JBEAFC010000004">
    <property type="protein sequence ID" value="KAL1559596.1"/>
    <property type="molecule type" value="Genomic_DNA"/>
</dbReference>
<feature type="domain" description="Cupin type-1" evidence="12">
    <location>
        <begin position="56"/>
        <end position="205"/>
    </location>
</feature>
<dbReference type="Gene3D" id="2.60.120.10">
    <property type="entry name" value="Jelly Rolls"/>
    <property type="match status" value="1"/>
</dbReference>
<dbReference type="GO" id="GO:0048046">
    <property type="term" value="C:apoplast"/>
    <property type="evidence" value="ECO:0007669"/>
    <property type="project" value="UniProtKB-SubCell"/>
</dbReference>
<comment type="similarity">
    <text evidence="2 11">Belongs to the germin family.</text>
</comment>
<evidence type="ECO:0000313" key="13">
    <source>
        <dbReference type="EMBL" id="KAL1559596.1"/>
    </source>
</evidence>
<feature type="binding site" evidence="9">
    <location>
        <position position="151"/>
    </location>
    <ligand>
        <name>Mn(2+)</name>
        <dbReference type="ChEBI" id="CHEBI:29035"/>
    </ligand>
</feature>
<dbReference type="InterPro" id="IPR001929">
    <property type="entry name" value="Germin"/>
</dbReference>
<dbReference type="InterPro" id="IPR006045">
    <property type="entry name" value="Cupin_1"/>
</dbReference>
<keyword evidence="4 11" id="KW-0964">Secreted</keyword>
<evidence type="ECO:0000256" key="9">
    <source>
        <dbReference type="PIRSR" id="PIRSR601929-2"/>
    </source>
</evidence>
<dbReference type="InterPro" id="IPR011051">
    <property type="entry name" value="RmlC_Cupin_sf"/>
</dbReference>
<dbReference type="PRINTS" id="PR00325">
    <property type="entry name" value="GERMIN"/>
</dbReference>
<dbReference type="SUPFAM" id="SSF51182">
    <property type="entry name" value="RmlC-like cupins"/>
    <property type="match status" value="1"/>
</dbReference>
<evidence type="ECO:0000313" key="14">
    <source>
        <dbReference type="Proteomes" id="UP001567538"/>
    </source>
</evidence>
<keyword evidence="3 11" id="KW-0052">Apoplast</keyword>
<feature type="binding site" evidence="8">
    <location>
        <position position="105"/>
    </location>
    <ligand>
        <name>oxalate</name>
        <dbReference type="ChEBI" id="CHEBI:30623"/>
    </ligand>
</feature>
<dbReference type="GO" id="GO:0030145">
    <property type="term" value="F:manganese ion binding"/>
    <property type="evidence" value="ECO:0007669"/>
    <property type="project" value="UniProtKB-UniRule"/>
</dbReference>
<protein>
    <recommendedName>
        <fullName evidence="11">Germin-like protein</fullName>
    </recommendedName>
</protein>
<evidence type="ECO:0000256" key="10">
    <source>
        <dbReference type="PIRSR" id="PIRSR601929-3"/>
    </source>
</evidence>
<feature type="disulfide bond" evidence="10">
    <location>
        <begin position="32"/>
        <end position="42"/>
    </location>
</feature>
<evidence type="ECO:0000259" key="12">
    <source>
        <dbReference type="SMART" id="SM00835"/>
    </source>
</evidence>
<feature type="chain" id="PRO_5044524787" description="Germin-like protein" evidence="11">
    <location>
        <begin position="23"/>
        <end position="214"/>
    </location>
</feature>
<gene>
    <name evidence="13" type="ORF">AAHA92_09921</name>
</gene>
<proteinExistence type="inferred from homology"/>
<comment type="subcellular location">
    <subcellularLocation>
        <location evidence="1 11">Secreted</location>
        <location evidence="1 11">Extracellular space</location>
        <location evidence="1 11">Apoplast</location>
    </subcellularLocation>
</comment>
<accession>A0ABD1HT32</accession>
<feature type="binding site" evidence="8">
    <location>
        <position position="110"/>
    </location>
    <ligand>
        <name>oxalate</name>
        <dbReference type="ChEBI" id="CHEBI:30623"/>
    </ligand>
</feature>
<feature type="binding site" evidence="9">
    <location>
        <position position="110"/>
    </location>
    <ligand>
        <name>Mn(2+)</name>
        <dbReference type="ChEBI" id="CHEBI:29035"/>
    </ligand>
</feature>
<dbReference type="InterPro" id="IPR014710">
    <property type="entry name" value="RmlC-like_jellyroll"/>
</dbReference>
<evidence type="ECO:0000256" key="8">
    <source>
        <dbReference type="PIRSR" id="PIRSR601929-1"/>
    </source>
</evidence>
<feature type="signal peptide" evidence="11">
    <location>
        <begin position="1"/>
        <end position="22"/>
    </location>
</feature>
<keyword evidence="5 8" id="KW-0479">Metal-binding</keyword>